<dbReference type="Proteomes" id="UP000664495">
    <property type="component" value="Unassembled WGS sequence"/>
</dbReference>
<evidence type="ECO:0000313" key="2">
    <source>
        <dbReference type="Proteomes" id="UP000664495"/>
    </source>
</evidence>
<keyword evidence="2" id="KW-1185">Reference proteome</keyword>
<organism evidence="1 2">
    <name type="scientific">Candidatus Enterococcus murrayae</name>
    <dbReference type="NCBI Taxonomy" id="2815321"/>
    <lineage>
        <taxon>Bacteria</taxon>
        <taxon>Bacillati</taxon>
        <taxon>Bacillota</taxon>
        <taxon>Bacilli</taxon>
        <taxon>Lactobacillales</taxon>
        <taxon>Enterococcaceae</taxon>
        <taxon>Enterococcus</taxon>
    </lineage>
</organism>
<sequence>MFNVALVDDFVQLDEVSTDTEINKVVAAKNTESLDAFVRLMVFPAAIRDGEPFEVQLDNQVQLIGLDTTKWKDGKDGYYYYLDKLAPGETSTNLFEKVKLVIPDDQKENYKDVSFDIVAKTEAIHTKKFDYRLSWWGSDDPQTAEPLRTVDEILAEKREE</sequence>
<name>A0ABS3HNH2_9ENTE</name>
<accession>A0ABS3HNH2</accession>
<evidence type="ECO:0000313" key="1">
    <source>
        <dbReference type="EMBL" id="MBO0454484.1"/>
    </source>
</evidence>
<gene>
    <name evidence="1" type="ORF">JZO85_19675</name>
</gene>
<dbReference type="EMBL" id="JAFLVR010000063">
    <property type="protein sequence ID" value="MBO0454484.1"/>
    <property type="molecule type" value="Genomic_DNA"/>
</dbReference>
<dbReference type="RefSeq" id="WP_207110220.1">
    <property type="nucleotide sequence ID" value="NZ_JAFLVR010000063.1"/>
</dbReference>
<proteinExistence type="predicted"/>
<protein>
    <submittedName>
        <fullName evidence="1">Uncharacterized protein</fullName>
    </submittedName>
</protein>
<reference evidence="1 2" key="1">
    <citation type="submission" date="2021-03" db="EMBL/GenBank/DDBJ databases">
        <title>Enterococcal diversity collection.</title>
        <authorList>
            <person name="Gilmore M.S."/>
            <person name="Schwartzman J."/>
            <person name="Van Tyne D."/>
            <person name="Martin M."/>
            <person name="Earl A.M."/>
            <person name="Manson A.L."/>
            <person name="Straub T."/>
            <person name="Salamzade R."/>
            <person name="Saavedra J."/>
            <person name="Lebreton F."/>
            <person name="Prichula J."/>
            <person name="Schaufler K."/>
            <person name="Gaca A."/>
            <person name="Sgardioli B."/>
            <person name="Wagenaar J."/>
            <person name="Strong T."/>
        </authorList>
    </citation>
    <scope>NUCLEOTIDE SEQUENCE [LARGE SCALE GENOMIC DNA]</scope>
    <source>
        <strain evidence="1 2">MJM16</strain>
    </source>
</reference>
<comment type="caution">
    <text evidence="1">The sequence shown here is derived from an EMBL/GenBank/DDBJ whole genome shotgun (WGS) entry which is preliminary data.</text>
</comment>